<dbReference type="Pfam" id="PF25909">
    <property type="entry name" value="zf-C2H2_AHC1"/>
    <property type="match status" value="1"/>
</dbReference>
<dbReference type="EMBL" id="JAWCUI010000003">
    <property type="protein sequence ID" value="KAL1902955.1"/>
    <property type="molecule type" value="Genomic_DNA"/>
</dbReference>
<feature type="compositionally biased region" description="Low complexity" evidence="1">
    <location>
        <begin position="462"/>
        <end position="471"/>
    </location>
</feature>
<accession>A0ABR3ZS81</accession>
<evidence type="ECO:0000256" key="1">
    <source>
        <dbReference type="SAM" id="MobiDB-lite"/>
    </source>
</evidence>
<feature type="domain" description="AHC1-like C2H2 zinc-finger" evidence="2">
    <location>
        <begin position="304"/>
        <end position="353"/>
    </location>
</feature>
<protein>
    <recommendedName>
        <fullName evidence="2">AHC1-like C2H2 zinc-finger domain-containing protein</fullName>
    </recommendedName>
</protein>
<feature type="compositionally biased region" description="Low complexity" evidence="1">
    <location>
        <begin position="608"/>
        <end position="622"/>
    </location>
</feature>
<dbReference type="Proteomes" id="UP001583186">
    <property type="component" value="Unassembled WGS sequence"/>
</dbReference>
<keyword evidence="4" id="KW-1185">Reference proteome</keyword>
<feature type="region of interest" description="Disordered" evidence="1">
    <location>
        <begin position="607"/>
        <end position="700"/>
    </location>
</feature>
<feature type="compositionally biased region" description="Low complexity" evidence="1">
    <location>
        <begin position="34"/>
        <end position="54"/>
    </location>
</feature>
<comment type="caution">
    <text evidence="3">The sequence shown here is derived from an EMBL/GenBank/DDBJ whole genome shotgun (WGS) entry which is preliminary data.</text>
</comment>
<feature type="compositionally biased region" description="Polar residues" evidence="1">
    <location>
        <begin position="560"/>
        <end position="579"/>
    </location>
</feature>
<evidence type="ECO:0000313" key="3">
    <source>
        <dbReference type="EMBL" id="KAL1902955.1"/>
    </source>
</evidence>
<feature type="region of interest" description="Disordered" evidence="1">
    <location>
        <begin position="458"/>
        <end position="481"/>
    </location>
</feature>
<feature type="region of interest" description="Disordered" evidence="1">
    <location>
        <begin position="1"/>
        <end position="89"/>
    </location>
</feature>
<name>A0ABR3ZS81_9PEZI</name>
<evidence type="ECO:0000313" key="4">
    <source>
        <dbReference type="Proteomes" id="UP001583186"/>
    </source>
</evidence>
<feature type="compositionally biased region" description="Polar residues" evidence="1">
    <location>
        <begin position="285"/>
        <end position="299"/>
    </location>
</feature>
<proteinExistence type="predicted"/>
<evidence type="ECO:0000259" key="2">
    <source>
        <dbReference type="Pfam" id="PF25909"/>
    </source>
</evidence>
<feature type="region of interest" description="Disordered" evidence="1">
    <location>
        <begin position="261"/>
        <end position="307"/>
    </location>
</feature>
<feature type="compositionally biased region" description="Acidic residues" evidence="1">
    <location>
        <begin position="523"/>
        <end position="537"/>
    </location>
</feature>
<feature type="compositionally biased region" description="Basic and acidic residues" evidence="1">
    <location>
        <begin position="75"/>
        <end position="85"/>
    </location>
</feature>
<reference evidence="3 4" key="1">
    <citation type="journal article" date="2024" name="IMA Fungus">
        <title>IMA Genome - F19 : A genome assembly and annotation guide to empower mycologists, including annotated draft genome sequences of Ceratocystis pirilliformis, Diaporthe australafricana, Fusarium ophioides, Paecilomyces lecythidis, and Sporothrix stenoceras.</title>
        <authorList>
            <person name="Aylward J."/>
            <person name="Wilson A.M."/>
            <person name="Visagie C.M."/>
            <person name="Spraker J."/>
            <person name="Barnes I."/>
            <person name="Buitendag C."/>
            <person name="Ceriani C."/>
            <person name="Del Mar Angel L."/>
            <person name="du Plessis D."/>
            <person name="Fuchs T."/>
            <person name="Gasser K."/>
            <person name="Kramer D."/>
            <person name="Li W."/>
            <person name="Munsamy K."/>
            <person name="Piso A."/>
            <person name="Price J.L."/>
            <person name="Sonnekus B."/>
            <person name="Thomas C."/>
            <person name="van der Nest A."/>
            <person name="van Dijk A."/>
            <person name="van Heerden A."/>
            <person name="van Vuuren N."/>
            <person name="Yilmaz N."/>
            <person name="Duong T.A."/>
            <person name="van der Merwe N.A."/>
            <person name="Wingfield M.J."/>
            <person name="Wingfield B.D."/>
        </authorList>
    </citation>
    <scope>NUCLEOTIDE SEQUENCE [LARGE SCALE GENOMIC DNA]</scope>
    <source>
        <strain evidence="3 4">CMW 5346</strain>
    </source>
</reference>
<sequence>MFRFWSSESRGCDSTSATAPPPQSEDYFGPVLNAHAASEMPAAIAAGAPGRPAPLTKRKHTPDASESMLPPSPSKELDSPAEQHAEFPSAKRIKTECDEITWAQATYGPARGATTQGRLTSPPSPPLSVSPAMLDVANVEEVQDIVQYQFSHEILSKHNELRLIDQEMAKCQIALEQLRRCHLIPYPINCPTPEQMLDIASGRGTAVRPRPGATVPKWSTPFGVVDGPYARHYAKWLIPDPVFDGPLPNWPGFAPPSRSVKGYATTDARATRNSVSDSSKPRSTRGVSGQKLQSLSSGYPQPKEKNGPCILKRTDGIVVRLVCIECGRDDFSSTQGFINHCRIAHKHEYKSHEEASFICGVPVEVDSAAPAAVRPKKKIASAAAAVPKDSGPASISIPTTPATAAPSASALATPLTAGASGTPIGAAVPGHVYTLARADTDAANSVLDRIHSSYEACSTTKASSGASGARGQSKNKKTKATTSVAFVKSDKTPFLSRFLEKKEFGGDLDASVEDAREVTDMNDAEWYADEDYDDYDMDTPITEGPTPTTVKRAPVRTTKADTSFASTEASRPSSSNGASTPAHIPYGQAIVDYVSIDSVNDDMVVDLSPVPSASNNAPSLVSDDGEYDDSDDGSVSEASDSDLDSVSDVAEINIDEDEDHTHSTPRPLRRHSGTVKLKKDDSKHVTFVSPVKGSSKGRRN</sequence>
<feature type="compositionally biased region" description="Acidic residues" evidence="1">
    <location>
        <begin position="623"/>
        <end position="645"/>
    </location>
</feature>
<organism evidence="3 4">
    <name type="scientific">Sporothrix stenoceras</name>
    <dbReference type="NCBI Taxonomy" id="5173"/>
    <lineage>
        <taxon>Eukaryota</taxon>
        <taxon>Fungi</taxon>
        <taxon>Dikarya</taxon>
        <taxon>Ascomycota</taxon>
        <taxon>Pezizomycotina</taxon>
        <taxon>Sordariomycetes</taxon>
        <taxon>Sordariomycetidae</taxon>
        <taxon>Ophiostomatales</taxon>
        <taxon>Ophiostomataceae</taxon>
        <taxon>Sporothrix</taxon>
    </lineage>
</organism>
<feature type="region of interest" description="Disordered" evidence="1">
    <location>
        <begin position="523"/>
        <end position="583"/>
    </location>
</feature>
<dbReference type="InterPro" id="IPR058706">
    <property type="entry name" value="zf-C2H2_AHC1-like"/>
</dbReference>
<feature type="compositionally biased region" description="Polar residues" evidence="1">
    <location>
        <begin position="1"/>
        <end position="18"/>
    </location>
</feature>
<gene>
    <name evidence="3" type="ORF">Sste5346_000867</name>
</gene>